<reference evidence="4" key="1">
    <citation type="journal article" date="2019" name="Int. J. Syst. Evol. Microbiol.">
        <title>The Global Catalogue of Microorganisms (GCM) 10K type strain sequencing project: providing services to taxonomists for standard genome sequencing and annotation.</title>
        <authorList>
            <consortium name="The Broad Institute Genomics Platform"/>
            <consortium name="The Broad Institute Genome Sequencing Center for Infectious Disease"/>
            <person name="Wu L."/>
            <person name="Ma J."/>
        </authorList>
    </citation>
    <scope>NUCLEOTIDE SEQUENCE [LARGE SCALE GENOMIC DNA]</scope>
    <source>
        <strain evidence="4">JCM 17214</strain>
    </source>
</reference>
<name>A0ABP7NW94_9BACT</name>
<feature type="transmembrane region" description="Helical" evidence="2">
    <location>
        <begin position="87"/>
        <end position="107"/>
    </location>
</feature>
<evidence type="ECO:0000256" key="1">
    <source>
        <dbReference type="SAM" id="MobiDB-lite"/>
    </source>
</evidence>
<keyword evidence="2" id="KW-0472">Membrane</keyword>
<feature type="compositionally biased region" description="Basic residues" evidence="1">
    <location>
        <begin position="225"/>
        <end position="236"/>
    </location>
</feature>
<feature type="region of interest" description="Disordered" evidence="1">
    <location>
        <begin position="208"/>
        <end position="250"/>
    </location>
</feature>
<keyword evidence="4" id="KW-1185">Reference proteome</keyword>
<keyword evidence="2" id="KW-0812">Transmembrane</keyword>
<dbReference type="Pfam" id="PF19579">
    <property type="entry name" value="FtsL_2"/>
    <property type="match status" value="1"/>
</dbReference>
<evidence type="ECO:0008006" key="5">
    <source>
        <dbReference type="Google" id="ProtNLM"/>
    </source>
</evidence>
<protein>
    <recommendedName>
        <fullName evidence="5">Cell division protein FtsL</fullName>
    </recommendedName>
</protein>
<evidence type="ECO:0000313" key="4">
    <source>
        <dbReference type="Proteomes" id="UP001499909"/>
    </source>
</evidence>
<dbReference type="InterPro" id="IPR045755">
    <property type="entry name" value="FtsL-like"/>
</dbReference>
<evidence type="ECO:0000313" key="3">
    <source>
        <dbReference type="EMBL" id="GAA3955368.1"/>
    </source>
</evidence>
<dbReference type="EMBL" id="BAABDH010000114">
    <property type="protein sequence ID" value="GAA3955368.1"/>
    <property type="molecule type" value="Genomic_DNA"/>
</dbReference>
<dbReference type="Proteomes" id="UP001499909">
    <property type="component" value="Unassembled WGS sequence"/>
</dbReference>
<feature type="region of interest" description="Disordered" evidence="1">
    <location>
        <begin position="1"/>
        <end position="22"/>
    </location>
</feature>
<organism evidence="3 4">
    <name type="scientific">Hymenobacter algoricola</name>
    <dbReference type="NCBI Taxonomy" id="486267"/>
    <lineage>
        <taxon>Bacteria</taxon>
        <taxon>Pseudomonadati</taxon>
        <taxon>Bacteroidota</taxon>
        <taxon>Cytophagia</taxon>
        <taxon>Cytophagales</taxon>
        <taxon>Hymenobacteraceae</taxon>
        <taxon>Hymenobacter</taxon>
    </lineage>
</organism>
<dbReference type="RefSeq" id="WP_345117931.1">
    <property type="nucleotide sequence ID" value="NZ_BAABDH010000114.1"/>
</dbReference>
<keyword evidence="2" id="KW-1133">Transmembrane helix</keyword>
<proteinExistence type="predicted"/>
<comment type="caution">
    <text evidence="3">The sequence shown here is derived from an EMBL/GenBank/DDBJ whole genome shotgun (WGS) entry which is preliminary data.</text>
</comment>
<evidence type="ECO:0000256" key="2">
    <source>
        <dbReference type="SAM" id="Phobius"/>
    </source>
</evidence>
<feature type="compositionally biased region" description="Pro residues" evidence="1">
    <location>
        <begin position="10"/>
        <end position="22"/>
    </location>
</feature>
<accession>A0ABP7NW94</accession>
<gene>
    <name evidence="3" type="ORF">GCM10022406_41010</name>
</gene>
<sequence>MATNTIKPTAAPPPRANVPREVVPPVPVAEPEYAAVAEPAPKARPEPVARAPKAEKVAPRSAWSVFSVLERFTRMDVLFREGLPVHYLPHVLFIMVLTLVYIGNTHWGNRMNRSIQKLRLETEDLRADYTTLKSDYMEASKQSEVARKVAAYGLVESSSPPFRISVPAGRLDEAELDLIPVVNADSLAALAARDSAATADSVPALLPARRARTVEAPQATPKPRAAARKTTRKKPARAAAQSKTTSKQPR</sequence>